<reference evidence="1" key="1">
    <citation type="submission" date="2020-12" db="EMBL/GenBank/DDBJ databases">
        <title>Taurinivorans muris gen. nov., sp. nov., fundamental and realized metabolic niche of a ubiquitous sulfidogenic bacterium in the murine intestine.</title>
        <authorList>
            <person name="Ye H."/>
            <person name="Hanson B.T."/>
            <person name="Loy A."/>
        </authorList>
    </citation>
    <scope>NUCLEOTIDE SEQUENCE</scope>
    <source>
        <strain evidence="1">LT0009</strain>
    </source>
</reference>
<name>A0ABY5Y275_9BACT</name>
<dbReference type="SUPFAM" id="SSF53756">
    <property type="entry name" value="UDP-Glycosyltransferase/glycogen phosphorylase"/>
    <property type="match status" value="1"/>
</dbReference>
<protein>
    <submittedName>
        <fullName evidence="1">Uncharacterized protein</fullName>
    </submittedName>
</protein>
<evidence type="ECO:0000313" key="2">
    <source>
        <dbReference type="Proteomes" id="UP001058120"/>
    </source>
</evidence>
<proteinExistence type="predicted"/>
<keyword evidence="2" id="KW-1185">Reference proteome</keyword>
<accession>A0ABY5Y275</accession>
<organism evidence="1 2">
    <name type="scientific">Taurinivorans muris</name>
    <dbReference type="NCBI Taxonomy" id="2787751"/>
    <lineage>
        <taxon>Bacteria</taxon>
        <taxon>Pseudomonadati</taxon>
        <taxon>Thermodesulfobacteriota</taxon>
        <taxon>Desulfovibrionia</taxon>
        <taxon>Desulfovibrionales</taxon>
        <taxon>Desulfovibrionaceae</taxon>
        <taxon>Taurinivorans</taxon>
    </lineage>
</organism>
<evidence type="ECO:0000313" key="1">
    <source>
        <dbReference type="EMBL" id="UWX05812.1"/>
    </source>
</evidence>
<dbReference type="EMBL" id="CP065938">
    <property type="protein sequence ID" value="UWX05812.1"/>
    <property type="molecule type" value="Genomic_DNA"/>
</dbReference>
<sequence>MLSAANSIPTPIYIYILIWLDNINDLQWLAKIKQERNIKILAVPTAYQIREYHSLRYQEIRQRYIDTIDIHLTASQFETDCQKEQINAAKLKIWWSGVALGKNNPILGNKKCICYVKAIPLDTALITEIEKLGIQCSVIHYYQNMNYNYFDWKEKLQDVDLVVILTDIQETQGIAYFEAWAENKPTIHPKGLCPYSSNETSLEYASMEELFEILKQYAHDPKKFLKQFNPYEAIKNNYTDEISVQNLLDIINENTKS</sequence>
<gene>
    <name evidence="1" type="ORF">JBF11_00330</name>
</gene>
<dbReference type="RefSeq" id="WP_334315403.1">
    <property type="nucleotide sequence ID" value="NZ_CP065938.1"/>
</dbReference>
<dbReference type="Proteomes" id="UP001058120">
    <property type="component" value="Chromosome"/>
</dbReference>